<dbReference type="EMBL" id="CM026433">
    <property type="protein sequence ID" value="KAG0555359.1"/>
    <property type="molecule type" value="Genomic_DNA"/>
</dbReference>
<dbReference type="GO" id="GO:0006629">
    <property type="term" value="P:lipid metabolic process"/>
    <property type="evidence" value="ECO:0007669"/>
    <property type="project" value="InterPro"/>
</dbReference>
<reference evidence="3" key="1">
    <citation type="submission" date="2020-06" db="EMBL/GenBank/DDBJ databases">
        <title>WGS assembly of Ceratodon purpureus strain R40.</title>
        <authorList>
            <person name="Carey S.B."/>
            <person name="Jenkins J."/>
            <person name="Shu S."/>
            <person name="Lovell J.T."/>
            <person name="Sreedasyam A."/>
            <person name="Maumus F."/>
            <person name="Tiley G.P."/>
            <person name="Fernandez-Pozo N."/>
            <person name="Barry K."/>
            <person name="Chen C."/>
            <person name="Wang M."/>
            <person name="Lipzen A."/>
            <person name="Daum C."/>
            <person name="Saski C.A."/>
            <person name="Payton A.C."/>
            <person name="Mcbreen J.C."/>
            <person name="Conrad R.E."/>
            <person name="Kollar L.M."/>
            <person name="Olsson S."/>
            <person name="Huttunen S."/>
            <person name="Landis J.B."/>
            <person name="Wickett N.J."/>
            <person name="Johnson M.G."/>
            <person name="Rensing S.A."/>
            <person name="Grimwood J."/>
            <person name="Schmutz J."/>
            <person name="Mcdaniel S.F."/>
        </authorList>
    </citation>
    <scope>NUCLEOTIDE SEQUENCE</scope>
    <source>
        <strain evidence="3">R40</strain>
    </source>
</reference>
<keyword evidence="4" id="KW-1185">Reference proteome</keyword>
<dbReference type="InterPro" id="IPR029058">
    <property type="entry name" value="AB_hydrolase_fold"/>
</dbReference>
<proteinExistence type="predicted"/>
<dbReference type="SUPFAM" id="SSF53474">
    <property type="entry name" value="alpha/beta-Hydrolases"/>
    <property type="match status" value="1"/>
</dbReference>
<feature type="compositionally biased region" description="Basic and acidic residues" evidence="1">
    <location>
        <begin position="742"/>
        <end position="752"/>
    </location>
</feature>
<feature type="domain" description="Partial AB-hydrolase lipase" evidence="2">
    <location>
        <begin position="278"/>
        <end position="332"/>
    </location>
</feature>
<evidence type="ECO:0000259" key="2">
    <source>
        <dbReference type="Pfam" id="PF04083"/>
    </source>
</evidence>
<evidence type="ECO:0000313" key="4">
    <source>
        <dbReference type="Proteomes" id="UP000822688"/>
    </source>
</evidence>
<protein>
    <recommendedName>
        <fullName evidence="2">Partial AB-hydrolase lipase domain-containing protein</fullName>
    </recommendedName>
</protein>
<name>A0A8T0GBK2_CERPU</name>
<accession>A0A8T0GBK2</accession>
<gene>
    <name evidence="3" type="ORF">KC19_12G163800</name>
</gene>
<feature type="region of interest" description="Disordered" evidence="1">
    <location>
        <begin position="738"/>
        <end position="763"/>
    </location>
</feature>
<comment type="caution">
    <text evidence="3">The sequence shown here is derived from an EMBL/GenBank/DDBJ whole genome shotgun (WGS) entry which is preliminary data.</text>
</comment>
<dbReference type="InterPro" id="IPR006693">
    <property type="entry name" value="AB_hydrolase_lipase"/>
</dbReference>
<dbReference type="Proteomes" id="UP000822688">
    <property type="component" value="Chromosome 12"/>
</dbReference>
<organism evidence="3 4">
    <name type="scientific">Ceratodon purpureus</name>
    <name type="common">Fire moss</name>
    <name type="synonym">Dicranum purpureum</name>
    <dbReference type="NCBI Taxonomy" id="3225"/>
    <lineage>
        <taxon>Eukaryota</taxon>
        <taxon>Viridiplantae</taxon>
        <taxon>Streptophyta</taxon>
        <taxon>Embryophyta</taxon>
        <taxon>Bryophyta</taxon>
        <taxon>Bryophytina</taxon>
        <taxon>Bryopsida</taxon>
        <taxon>Dicranidae</taxon>
        <taxon>Pseudoditrichales</taxon>
        <taxon>Ditrichaceae</taxon>
        <taxon>Ceratodon</taxon>
    </lineage>
</organism>
<dbReference type="Gene3D" id="3.40.50.1820">
    <property type="entry name" value="alpha/beta hydrolase"/>
    <property type="match status" value="1"/>
</dbReference>
<dbReference type="FunFam" id="3.40.50.1820:FF:000091">
    <property type="entry name" value="Gastric triacylglycerol lipase"/>
    <property type="match status" value="1"/>
</dbReference>
<dbReference type="PANTHER" id="PTHR11005">
    <property type="entry name" value="LYSOSOMAL ACID LIPASE-RELATED"/>
    <property type="match status" value="1"/>
</dbReference>
<dbReference type="AlphaFoldDB" id="A0A8T0GBK2"/>
<sequence length="872" mass="97547">MKALSQEVVNNTLRLINAFSALILAFLPAKSSLEGIQGWELHPTPRRPRLPSWMENGVSSFNTFLQEYDSDNGSDNESEYASGLDDSNYSESSLFQAGHSQRRRGRSPIWKRSLRKLFSPFRVLTPGSKGPTKTKRPFKAAKSAAESVSGNDSAIARTSSSERFNRIYHLAKSHLSGVKDYVMPKQSGDRRRGVIEDVQLLMELAIERVFEVIRNIIYLSLSPLETLKLVLWWFFLSDPKPSGDEYVEGAAVLGNSDPALHKLLKRREGLNTDGRTCEDVITSLGYPYEAVRLTTADGHILLLERIPRPGSQKALYLQHGLLDSSLGWVSNGVVGSQAFAAYDQGYDVFLGNFRGLASREHVNRSISARSYWRYSVNEHGTQDIPTMLDKIHEIKMDDLKDIKDDVLSENPYTGERLPYALCGVAHSLGGASILMYVVTRRLEKMPHHLSRLILLSPAGFHEDVPVGAKIMRYIVPWIAPFVGPLVPGLYIPTRFCRALFNKLARDFQSYPAIGGLVQALLSLVIGGDSSNWVGAIGMSHYNMDDMPGVSFLVAQHLLQMVRAKRFVMFDFGSAQANMEAYGMPEPLDVGAHYEVIDIPVDVVAGVKDYVIPRSMVRRHFDTLKNAGCAASYDEFEYAHLDFTFSHREELLAYVMSRLLLVTPPPLKAGVRELVPPAPTSFKAKSFKHKLNTLLSRKLSRKLKLGLEDQCPQSSKQIEEDMSLTRYPNYDQDIVTAGSVSTDSHEESFRDPRSTSPSGIDPLQWMTPRQGLFVMARPQEPDMTRIRELKHQHEYVAAPIATKLKDDETVREHSSPKSNAFTKLASQLFRKNPSSNSTGHQISKPQRSISGMNICTLSNCYTGPTIIDEDSDE</sequence>
<evidence type="ECO:0000256" key="1">
    <source>
        <dbReference type="SAM" id="MobiDB-lite"/>
    </source>
</evidence>
<dbReference type="Pfam" id="PF04083">
    <property type="entry name" value="Abhydro_lipase"/>
    <property type="match status" value="1"/>
</dbReference>
<evidence type="ECO:0000313" key="3">
    <source>
        <dbReference type="EMBL" id="KAG0555359.1"/>
    </source>
</evidence>